<comment type="caution">
    <text evidence="3">The sequence shown here is derived from an EMBL/GenBank/DDBJ whole genome shotgun (WGS) entry which is preliminary data.</text>
</comment>
<protein>
    <submittedName>
        <fullName evidence="3">Response regulator</fullName>
    </submittedName>
</protein>
<evidence type="ECO:0000256" key="1">
    <source>
        <dbReference type="PROSITE-ProRule" id="PRU00169"/>
    </source>
</evidence>
<name>A0A4R9K4U2_9LEPT</name>
<sequence>MKILFVDDEENIRDLFEEYFKSEFDVILADNGQTALEIASSQNFDLIISDISLPKLNGVQFIKKLRFEGNLTPFIVITGDSDIQLAIDVFRLGAVDFFLKPFRMEALRVRIQKYENAELDMAVLFKNNEVAFQNSELNIEIHPKIKNINKYVALIIQHIQSNPHVKDDDLLSIKVVLYELLANAIEHGTAGISYKEKQLILESNNDYFDVVDNLCKKNERKILIYFRIDDKGIVIKITDQGKGFDLHDIPSPIDDPRGNLLNGRGIFLVRMNIDTISYNQSGNEVTVTKSWSSVH</sequence>
<dbReference type="Gene3D" id="3.40.50.2300">
    <property type="match status" value="1"/>
</dbReference>
<dbReference type="AlphaFoldDB" id="A0A4R9K4U2"/>
<dbReference type="Pfam" id="PF00072">
    <property type="entry name" value="Response_reg"/>
    <property type="match status" value="1"/>
</dbReference>
<dbReference type="InterPro" id="IPR011006">
    <property type="entry name" value="CheY-like_superfamily"/>
</dbReference>
<dbReference type="SMART" id="SM00448">
    <property type="entry name" value="REC"/>
    <property type="match status" value="1"/>
</dbReference>
<dbReference type="InterPro" id="IPR052048">
    <property type="entry name" value="ST_Response_Regulator"/>
</dbReference>
<keyword evidence="1" id="KW-0597">Phosphoprotein</keyword>
<dbReference type="SUPFAM" id="SSF55874">
    <property type="entry name" value="ATPase domain of HSP90 chaperone/DNA topoisomerase II/histidine kinase"/>
    <property type="match status" value="1"/>
</dbReference>
<reference evidence="3" key="1">
    <citation type="journal article" date="2019" name="PLoS Negl. Trop. Dis.">
        <title>Revisiting the worldwide diversity of Leptospira species in the environment.</title>
        <authorList>
            <person name="Vincent A.T."/>
            <person name="Schiettekatte O."/>
            <person name="Bourhy P."/>
            <person name="Veyrier F.J."/>
            <person name="Picardeau M."/>
        </authorList>
    </citation>
    <scope>NUCLEOTIDE SEQUENCE [LARGE SCALE GENOMIC DNA]</scope>
    <source>
        <strain evidence="3">201702476</strain>
    </source>
</reference>
<dbReference type="InterPro" id="IPR036890">
    <property type="entry name" value="HATPase_C_sf"/>
</dbReference>
<keyword evidence="4" id="KW-1185">Reference proteome</keyword>
<dbReference type="SUPFAM" id="SSF52172">
    <property type="entry name" value="CheY-like"/>
    <property type="match status" value="1"/>
</dbReference>
<dbReference type="GO" id="GO:0000160">
    <property type="term" value="P:phosphorelay signal transduction system"/>
    <property type="evidence" value="ECO:0007669"/>
    <property type="project" value="InterPro"/>
</dbReference>
<accession>A0A4R9K4U2</accession>
<dbReference type="InterPro" id="IPR001789">
    <property type="entry name" value="Sig_transdc_resp-reg_receiver"/>
</dbReference>
<dbReference type="OrthoDB" id="5456285at2"/>
<dbReference type="Gene3D" id="3.30.565.10">
    <property type="entry name" value="Histidine kinase-like ATPase, C-terminal domain"/>
    <property type="match status" value="1"/>
</dbReference>
<dbReference type="EMBL" id="RQGD01000022">
    <property type="protein sequence ID" value="TGL60260.1"/>
    <property type="molecule type" value="Genomic_DNA"/>
</dbReference>
<evidence type="ECO:0000313" key="4">
    <source>
        <dbReference type="Proteomes" id="UP000297693"/>
    </source>
</evidence>
<dbReference type="RefSeq" id="WP_135623185.1">
    <property type="nucleotide sequence ID" value="NZ_RQGD01000022.1"/>
</dbReference>
<feature type="modified residue" description="4-aspartylphosphate" evidence="1">
    <location>
        <position position="50"/>
    </location>
</feature>
<evidence type="ECO:0000259" key="2">
    <source>
        <dbReference type="PROSITE" id="PS50110"/>
    </source>
</evidence>
<dbReference type="Pfam" id="PF13581">
    <property type="entry name" value="HATPase_c_2"/>
    <property type="match status" value="1"/>
</dbReference>
<dbReference type="Proteomes" id="UP000297693">
    <property type="component" value="Unassembled WGS sequence"/>
</dbReference>
<dbReference type="CDD" id="cd00156">
    <property type="entry name" value="REC"/>
    <property type="match status" value="1"/>
</dbReference>
<dbReference type="CDD" id="cd16936">
    <property type="entry name" value="HATPase_RsbW-like"/>
    <property type="match status" value="1"/>
</dbReference>
<dbReference type="PANTHER" id="PTHR43228">
    <property type="entry name" value="TWO-COMPONENT RESPONSE REGULATOR"/>
    <property type="match status" value="1"/>
</dbReference>
<dbReference type="PANTHER" id="PTHR43228:SF1">
    <property type="entry name" value="TWO-COMPONENT RESPONSE REGULATOR ARR22"/>
    <property type="match status" value="1"/>
</dbReference>
<evidence type="ECO:0000313" key="3">
    <source>
        <dbReference type="EMBL" id="TGL60260.1"/>
    </source>
</evidence>
<gene>
    <name evidence="3" type="ORF">EHQ58_07100</name>
</gene>
<dbReference type="PROSITE" id="PS50110">
    <property type="entry name" value="RESPONSE_REGULATORY"/>
    <property type="match status" value="1"/>
</dbReference>
<dbReference type="InterPro" id="IPR003594">
    <property type="entry name" value="HATPase_dom"/>
</dbReference>
<feature type="domain" description="Response regulatory" evidence="2">
    <location>
        <begin position="2"/>
        <end position="115"/>
    </location>
</feature>
<proteinExistence type="predicted"/>
<organism evidence="3 4">
    <name type="scientific">Leptospira ognonensis</name>
    <dbReference type="NCBI Taxonomy" id="2484945"/>
    <lineage>
        <taxon>Bacteria</taxon>
        <taxon>Pseudomonadati</taxon>
        <taxon>Spirochaetota</taxon>
        <taxon>Spirochaetia</taxon>
        <taxon>Leptospirales</taxon>
        <taxon>Leptospiraceae</taxon>
        <taxon>Leptospira</taxon>
    </lineage>
</organism>